<dbReference type="STRING" id="535722.E4V1W1"/>
<dbReference type="InParanoid" id="E4V1W1"/>
<evidence type="ECO:0008006" key="4">
    <source>
        <dbReference type="Google" id="ProtNLM"/>
    </source>
</evidence>
<evidence type="ECO:0000313" key="3">
    <source>
        <dbReference type="Proteomes" id="UP000002669"/>
    </source>
</evidence>
<dbReference type="NCBIfam" id="NF041278">
    <property type="entry name" value="CmcJ_NvfI_EfuI"/>
    <property type="match status" value="1"/>
</dbReference>
<reference evidence="3" key="1">
    <citation type="journal article" date="2012" name="MBio">
        <title>Comparative genome analysis of Trichophyton rubrum and related dermatophytes reveals candidate genes involved in infection.</title>
        <authorList>
            <person name="Martinez D.A."/>
            <person name="Oliver B.G."/>
            <person name="Graeser Y."/>
            <person name="Goldberg J.M."/>
            <person name="Li W."/>
            <person name="Martinez-Rossi N.M."/>
            <person name="Monod M."/>
            <person name="Shelest E."/>
            <person name="Barton R.C."/>
            <person name="Birch E."/>
            <person name="Brakhage A.A."/>
            <person name="Chen Z."/>
            <person name="Gurr S.J."/>
            <person name="Heiman D."/>
            <person name="Heitman J."/>
            <person name="Kosti I."/>
            <person name="Rossi A."/>
            <person name="Saif S."/>
            <person name="Samalova M."/>
            <person name="Saunders C.W."/>
            <person name="Shea T."/>
            <person name="Summerbell R.C."/>
            <person name="Xu J."/>
            <person name="Young S."/>
            <person name="Zeng Q."/>
            <person name="Birren B.W."/>
            <person name="Cuomo C.A."/>
            <person name="White T.C."/>
        </authorList>
    </citation>
    <scope>NUCLEOTIDE SEQUENCE [LARGE SCALE GENOMIC DNA]</scope>
    <source>
        <strain evidence="3">ATCC MYA-4604 / CBS 118893</strain>
    </source>
</reference>
<comment type="similarity">
    <text evidence="1">Belongs to the asaB hydroxylase/desaturase family.</text>
</comment>
<dbReference type="HOGENOM" id="CLU_042688_2_0_1"/>
<dbReference type="VEuPathDB" id="FungiDB:MGYG_07031"/>
<evidence type="ECO:0000256" key="1">
    <source>
        <dbReference type="ARBA" id="ARBA00023604"/>
    </source>
</evidence>
<dbReference type="InterPro" id="IPR044053">
    <property type="entry name" value="AsaB-like"/>
</dbReference>
<evidence type="ECO:0000313" key="2">
    <source>
        <dbReference type="EMBL" id="EFR04026.1"/>
    </source>
</evidence>
<sequence length="297" mass="34283">MPSASDVDAVNATLRFIEDEPKWRHEKPYLILSHGLDSECPQTNVNFVERTRVIKDLRTTDPDKVLGPDLFHLVNHESRHLNSVQQEDNNNTYVHETVELLERLYQADCVVAYDVRFRRSHESVEKLEAYSPGTFREPDLPSYRAHVDVSRDCGPRRVRRYLSEKEAHTYLDGGINWRVRIVNVWRPLCPRVEDTPLAFCAPGTVSTNDLVAVDRPSERFDGEMYLLKDQPDHQWYYLSHQSPKEVFVFVSWDSDAADGTISGLPHSAFDLPKHDSSSVPRESVEVRTVVIQRKNQD</sequence>
<dbReference type="Proteomes" id="UP000002669">
    <property type="component" value="Unassembled WGS sequence"/>
</dbReference>
<dbReference type="OrthoDB" id="412788at2759"/>
<dbReference type="PANTHER" id="PTHR34598">
    <property type="entry name" value="BLL6449 PROTEIN"/>
    <property type="match status" value="1"/>
</dbReference>
<gene>
    <name evidence="2" type="ORF">MGYG_07031</name>
</gene>
<dbReference type="AlphaFoldDB" id="E4V1W1"/>
<accession>E4V1W1</accession>
<name>E4V1W1_ARTGP</name>
<protein>
    <recommendedName>
        <fullName evidence="4">Methyltransferase</fullName>
    </recommendedName>
</protein>
<dbReference type="EMBL" id="DS989827">
    <property type="protein sequence ID" value="EFR04026.1"/>
    <property type="molecule type" value="Genomic_DNA"/>
</dbReference>
<keyword evidence="3" id="KW-1185">Reference proteome</keyword>
<dbReference type="OMA" id="HRIHREF"/>
<dbReference type="eggNOG" id="ENOG502S9MZ">
    <property type="taxonomic scope" value="Eukaryota"/>
</dbReference>
<dbReference type="PANTHER" id="PTHR34598:SF3">
    <property type="entry name" value="OXIDOREDUCTASE AN1597"/>
    <property type="match status" value="1"/>
</dbReference>
<organism evidence="3">
    <name type="scientific">Arthroderma gypseum (strain ATCC MYA-4604 / CBS 118893)</name>
    <name type="common">Microsporum gypseum</name>
    <dbReference type="NCBI Taxonomy" id="535722"/>
    <lineage>
        <taxon>Eukaryota</taxon>
        <taxon>Fungi</taxon>
        <taxon>Dikarya</taxon>
        <taxon>Ascomycota</taxon>
        <taxon>Pezizomycotina</taxon>
        <taxon>Eurotiomycetes</taxon>
        <taxon>Eurotiomycetidae</taxon>
        <taxon>Onygenales</taxon>
        <taxon>Arthrodermataceae</taxon>
        <taxon>Nannizzia</taxon>
    </lineage>
</organism>
<dbReference type="RefSeq" id="XP_003171034.1">
    <property type="nucleotide sequence ID" value="XM_003170986.1"/>
</dbReference>
<proteinExistence type="inferred from homology"/>
<dbReference type="GO" id="GO:0016491">
    <property type="term" value="F:oxidoreductase activity"/>
    <property type="evidence" value="ECO:0007669"/>
    <property type="project" value="InterPro"/>
</dbReference>
<dbReference type="GeneID" id="10026280"/>